<gene>
    <name evidence="4" type="ORF">PVAG01_11211</name>
</gene>
<evidence type="ECO:0000256" key="1">
    <source>
        <dbReference type="ARBA" id="ARBA00005986"/>
    </source>
</evidence>
<proteinExistence type="inferred from homology"/>
<keyword evidence="5" id="KW-1185">Reference proteome</keyword>
<dbReference type="InterPro" id="IPR009799">
    <property type="entry name" value="EthD_dom"/>
</dbReference>
<feature type="domain" description="EthD" evidence="3">
    <location>
        <begin position="44"/>
        <end position="141"/>
    </location>
</feature>
<dbReference type="SUPFAM" id="SSF54909">
    <property type="entry name" value="Dimeric alpha+beta barrel"/>
    <property type="match status" value="1"/>
</dbReference>
<organism evidence="4 5">
    <name type="scientific">Phlyctema vagabunda</name>
    <dbReference type="NCBI Taxonomy" id="108571"/>
    <lineage>
        <taxon>Eukaryota</taxon>
        <taxon>Fungi</taxon>
        <taxon>Dikarya</taxon>
        <taxon>Ascomycota</taxon>
        <taxon>Pezizomycotina</taxon>
        <taxon>Leotiomycetes</taxon>
        <taxon>Helotiales</taxon>
        <taxon>Dermateaceae</taxon>
        <taxon>Phlyctema</taxon>
    </lineage>
</organism>
<feature type="chain" id="PRO_5046146123" description="EthD domain-containing protein" evidence="2">
    <location>
        <begin position="18"/>
        <end position="324"/>
    </location>
</feature>
<name>A0ABR4P1N4_9HELO</name>
<comment type="caution">
    <text evidence="4">The sequence shown here is derived from an EMBL/GenBank/DDBJ whole genome shotgun (WGS) entry which is preliminary data.</text>
</comment>
<dbReference type="Proteomes" id="UP001629113">
    <property type="component" value="Unassembled WGS sequence"/>
</dbReference>
<reference evidence="4 5" key="1">
    <citation type="submission" date="2024-06" db="EMBL/GenBank/DDBJ databases">
        <title>Complete genome of Phlyctema vagabunda strain 19-DSS-EL-015.</title>
        <authorList>
            <person name="Fiorenzani C."/>
        </authorList>
    </citation>
    <scope>NUCLEOTIDE SEQUENCE [LARGE SCALE GENOMIC DNA]</scope>
    <source>
        <strain evidence="4 5">19-DSS-EL-015</strain>
    </source>
</reference>
<comment type="similarity">
    <text evidence="1">Belongs to the tpcK family.</text>
</comment>
<accession>A0ABR4P1N4</accession>
<dbReference type="InterPro" id="IPR011008">
    <property type="entry name" value="Dimeric_a/b-barrel"/>
</dbReference>
<evidence type="ECO:0000259" key="3">
    <source>
        <dbReference type="Pfam" id="PF07110"/>
    </source>
</evidence>
<dbReference type="Gene3D" id="3.30.70.100">
    <property type="match status" value="1"/>
</dbReference>
<protein>
    <recommendedName>
        <fullName evidence="3">EthD domain-containing protein</fullName>
    </recommendedName>
</protein>
<dbReference type="Pfam" id="PF07110">
    <property type="entry name" value="EthD"/>
    <property type="match status" value="1"/>
</dbReference>
<evidence type="ECO:0000313" key="5">
    <source>
        <dbReference type="Proteomes" id="UP001629113"/>
    </source>
</evidence>
<sequence>MFVTLSTLLLLGKGVSAIQDNINVDVNVSWPNSYPKQLAAVRRRPGLTTAEFLYHHTFVHAAKSWNAPDTIDQPLSYVQDHVYDSAYGINTTVTQSEISYFGHSDMTELYSRSEQAFNTTPTNNYTATVIGPDGVAFSDFSASISMYAHEKFQDVNSTCLTSSPTDTGTDTVTGIYNAFYWVFANASNANTSSFDNTTFAEPIMKTLLSSFPSGTISNASIHTPVPGLDSRPYYGGANNPSLNAVLKVWLCDDNAAVSAFRNAQLALIDQNDRLGINLDESFVLFTRAVLIYDRQSGDGFDRDRATRAVLADRFRGDVAGPPST</sequence>
<dbReference type="EMBL" id="JBFCZG010000011">
    <property type="protein sequence ID" value="KAL3417211.1"/>
    <property type="molecule type" value="Genomic_DNA"/>
</dbReference>
<feature type="signal peptide" evidence="2">
    <location>
        <begin position="1"/>
        <end position="17"/>
    </location>
</feature>
<evidence type="ECO:0000256" key="2">
    <source>
        <dbReference type="SAM" id="SignalP"/>
    </source>
</evidence>
<evidence type="ECO:0000313" key="4">
    <source>
        <dbReference type="EMBL" id="KAL3417211.1"/>
    </source>
</evidence>
<keyword evidence="2" id="KW-0732">Signal</keyword>